<dbReference type="InterPro" id="IPR000653">
    <property type="entry name" value="DegT/StrS_aminotransferase"/>
</dbReference>
<dbReference type="PANTHER" id="PTHR30244">
    <property type="entry name" value="TRANSAMINASE"/>
    <property type="match status" value="1"/>
</dbReference>
<dbReference type="SUPFAM" id="SSF53383">
    <property type="entry name" value="PLP-dependent transferases"/>
    <property type="match status" value="1"/>
</dbReference>
<gene>
    <name evidence="1" type="ORF">Poli38472_005548</name>
</gene>
<dbReference type="EMBL" id="SPLM01000073">
    <property type="protein sequence ID" value="TMW62930.1"/>
    <property type="molecule type" value="Genomic_DNA"/>
</dbReference>
<dbReference type="GO" id="GO:0000271">
    <property type="term" value="P:polysaccharide biosynthetic process"/>
    <property type="evidence" value="ECO:0007669"/>
    <property type="project" value="TreeGrafter"/>
</dbReference>
<dbReference type="InterPro" id="IPR015421">
    <property type="entry name" value="PyrdxlP-dep_Trfase_major"/>
</dbReference>
<dbReference type="GO" id="GO:0030170">
    <property type="term" value="F:pyridoxal phosphate binding"/>
    <property type="evidence" value="ECO:0007669"/>
    <property type="project" value="TreeGrafter"/>
</dbReference>
<reference evidence="1" key="1">
    <citation type="submission" date="2019-03" db="EMBL/GenBank/DDBJ databases">
        <title>Long read genome sequence of the mycoparasitic Pythium oligandrum ATCC 38472 isolated from sugarbeet rhizosphere.</title>
        <authorList>
            <person name="Gaulin E."/>
        </authorList>
    </citation>
    <scope>NUCLEOTIDE SEQUENCE</scope>
    <source>
        <strain evidence="1">ATCC 38472_TT</strain>
    </source>
</reference>
<name>A0A8K1CHQ7_PYTOL</name>
<comment type="caution">
    <text evidence="1">The sequence shown here is derived from an EMBL/GenBank/DDBJ whole genome shotgun (WGS) entry which is preliminary data.</text>
</comment>
<protein>
    <submittedName>
        <fullName evidence="1">Uncharacterized protein</fullName>
    </submittedName>
</protein>
<dbReference type="InterPro" id="IPR015422">
    <property type="entry name" value="PyrdxlP-dep_Trfase_small"/>
</dbReference>
<dbReference type="Pfam" id="PF01041">
    <property type="entry name" value="DegT_DnrJ_EryC1"/>
    <property type="match status" value="1"/>
</dbReference>
<dbReference type="Proteomes" id="UP000794436">
    <property type="component" value="Unassembled WGS sequence"/>
</dbReference>
<organism evidence="1 2">
    <name type="scientific">Pythium oligandrum</name>
    <name type="common">Mycoparasitic fungus</name>
    <dbReference type="NCBI Taxonomy" id="41045"/>
    <lineage>
        <taxon>Eukaryota</taxon>
        <taxon>Sar</taxon>
        <taxon>Stramenopiles</taxon>
        <taxon>Oomycota</taxon>
        <taxon>Peronosporomycetes</taxon>
        <taxon>Pythiales</taxon>
        <taxon>Pythiaceae</taxon>
        <taxon>Pythium</taxon>
    </lineage>
</organism>
<dbReference type="OrthoDB" id="416253at2759"/>
<dbReference type="FunFam" id="3.40.640.10:FF:000227">
    <property type="entry name" value="Predicted protein"/>
    <property type="match status" value="1"/>
</dbReference>
<dbReference type="InterPro" id="IPR015424">
    <property type="entry name" value="PyrdxlP-dep_Trfase"/>
</dbReference>
<dbReference type="Gene3D" id="3.90.1150.10">
    <property type="entry name" value="Aspartate Aminotransferase, domain 1"/>
    <property type="match status" value="1"/>
</dbReference>
<dbReference type="PANTHER" id="PTHR30244:SF34">
    <property type="entry name" value="DTDP-4-AMINO-4,6-DIDEOXYGALACTOSE TRANSAMINASE"/>
    <property type="match status" value="1"/>
</dbReference>
<accession>A0A8K1CHQ7</accession>
<dbReference type="Gene3D" id="3.40.640.10">
    <property type="entry name" value="Type I PLP-dependent aspartate aminotransferase-like (Major domain)"/>
    <property type="match status" value="1"/>
</dbReference>
<dbReference type="PIRSF" id="PIRSF000390">
    <property type="entry name" value="PLP_StrS"/>
    <property type="match status" value="1"/>
</dbReference>
<keyword evidence="2" id="KW-1185">Reference proteome</keyword>
<dbReference type="AlphaFoldDB" id="A0A8K1CHQ7"/>
<sequence length="440" mass="48620">MTSSSTPPSTLALASAAHLKPFGPLEHYSANLPWAVFPRKKLDVTYGDILSGIKSCMTLGEGQREEYERKIATHWDATGQSMVTLSVRTGFDLLLQVLKLPAGSEILCSAITIPDMIYLVRYHGLVPVPIDLDPDTLAIDPEKLRSAVTDKTRAIMIAHIFGTVHPLGAILDLAEELNLMVIEDCAQAFAGMDYTGERGADVSMFSFGTIKTATAFGGAMIRVKNPSILEEMKRRESRYPTRSTTFFLKRLVKYGFLHGVSTPALYGLLLHGCRAVGANHDSVITAAIRGFSGGELVSLIRYRPSMPLLGLLHRRLTDVDDAYIHLRKSKSEQLMAAIQDTPNVLIPGYKAMNHYYWLCPVVVPSPERVVKHMNQQGFDVTSGATQLAYIPSPKGEVHDPVHAKQIMQNLVYLPITPETPNWAVEKMIQSFREALQSSRM</sequence>
<evidence type="ECO:0000313" key="2">
    <source>
        <dbReference type="Proteomes" id="UP000794436"/>
    </source>
</evidence>
<evidence type="ECO:0000313" key="1">
    <source>
        <dbReference type="EMBL" id="TMW62930.1"/>
    </source>
</evidence>
<dbReference type="GO" id="GO:0008483">
    <property type="term" value="F:transaminase activity"/>
    <property type="evidence" value="ECO:0007669"/>
    <property type="project" value="TreeGrafter"/>
</dbReference>
<proteinExistence type="predicted"/>